<organism evidence="3 4">
    <name type="scientific">Dactylosporangium cerinum</name>
    <dbReference type="NCBI Taxonomy" id="1434730"/>
    <lineage>
        <taxon>Bacteria</taxon>
        <taxon>Bacillati</taxon>
        <taxon>Actinomycetota</taxon>
        <taxon>Actinomycetes</taxon>
        <taxon>Micromonosporales</taxon>
        <taxon>Micromonosporaceae</taxon>
        <taxon>Dactylosporangium</taxon>
    </lineage>
</organism>
<dbReference type="Gene3D" id="3.40.50.720">
    <property type="entry name" value="NAD(P)-binding Rossmann-like Domain"/>
    <property type="match status" value="1"/>
</dbReference>
<gene>
    <name evidence="3" type="ORF">ACFPIJ_56810</name>
</gene>
<evidence type="ECO:0000256" key="1">
    <source>
        <dbReference type="ARBA" id="ARBA00006484"/>
    </source>
</evidence>
<dbReference type="PANTHER" id="PTHR43639:SF1">
    <property type="entry name" value="SHORT-CHAIN DEHYDROGENASE_REDUCTASE FAMILY PROTEIN"/>
    <property type="match status" value="1"/>
</dbReference>
<comment type="caution">
    <text evidence="3">The sequence shown here is derived from an EMBL/GenBank/DDBJ whole genome shotgun (WGS) entry which is preliminary data.</text>
</comment>
<sequence>MTGLEHRLQDRVAVVTGASKGIGAAIAKAFADEGASVVVNYATGRHDAEAVVSGIASAGGTAVAVAGDVSKVAEARAITDAAVEHYGHLDILVNNAGVYEFAPVEDVTEQQFHRMFDINVLGLLLTTQAALRHMGAGASIINVGSAASRVTPPETVVYTATKGAVDAVTGVLAKELGPKQIRVNSINPGFVETEGTDAAGVTSSDFGRELIEHTVLGRAGQPEDIASVATFLASDDAAWVTGEQLTAAGGLR</sequence>
<dbReference type="PRINTS" id="PR00080">
    <property type="entry name" value="SDRFAMILY"/>
</dbReference>
<keyword evidence="2 3" id="KW-0560">Oxidoreductase</keyword>
<evidence type="ECO:0000313" key="3">
    <source>
        <dbReference type="EMBL" id="MFC5007259.1"/>
    </source>
</evidence>
<dbReference type="InterPro" id="IPR002347">
    <property type="entry name" value="SDR_fam"/>
</dbReference>
<dbReference type="PRINTS" id="PR00081">
    <property type="entry name" value="GDHRDH"/>
</dbReference>
<dbReference type="RefSeq" id="WP_380127905.1">
    <property type="nucleotide sequence ID" value="NZ_JBHSIU010000119.1"/>
</dbReference>
<evidence type="ECO:0000313" key="4">
    <source>
        <dbReference type="Proteomes" id="UP001595912"/>
    </source>
</evidence>
<comment type="similarity">
    <text evidence="1">Belongs to the short-chain dehydrogenases/reductases (SDR) family.</text>
</comment>
<dbReference type="EMBL" id="JBHSIU010000119">
    <property type="protein sequence ID" value="MFC5007259.1"/>
    <property type="molecule type" value="Genomic_DNA"/>
</dbReference>
<name>A0ABV9WGL8_9ACTN</name>
<keyword evidence="4" id="KW-1185">Reference proteome</keyword>
<dbReference type="NCBIfam" id="NF005559">
    <property type="entry name" value="PRK07231.1"/>
    <property type="match status" value="1"/>
</dbReference>
<dbReference type="InterPro" id="IPR020904">
    <property type="entry name" value="Sc_DH/Rdtase_CS"/>
</dbReference>
<dbReference type="PANTHER" id="PTHR43639">
    <property type="entry name" value="OXIDOREDUCTASE, SHORT-CHAIN DEHYDROGENASE/REDUCTASE FAMILY (AFU_ORTHOLOGUE AFUA_5G02870)"/>
    <property type="match status" value="1"/>
</dbReference>
<dbReference type="SUPFAM" id="SSF51735">
    <property type="entry name" value="NAD(P)-binding Rossmann-fold domains"/>
    <property type="match status" value="1"/>
</dbReference>
<reference evidence="4" key="1">
    <citation type="journal article" date="2019" name="Int. J. Syst. Evol. Microbiol.">
        <title>The Global Catalogue of Microorganisms (GCM) 10K type strain sequencing project: providing services to taxonomists for standard genome sequencing and annotation.</title>
        <authorList>
            <consortium name="The Broad Institute Genomics Platform"/>
            <consortium name="The Broad Institute Genome Sequencing Center for Infectious Disease"/>
            <person name="Wu L."/>
            <person name="Ma J."/>
        </authorList>
    </citation>
    <scope>NUCLEOTIDE SEQUENCE [LARGE SCALE GENOMIC DNA]</scope>
    <source>
        <strain evidence="4">CGMCC 4.7152</strain>
    </source>
</reference>
<dbReference type="PROSITE" id="PS00061">
    <property type="entry name" value="ADH_SHORT"/>
    <property type="match status" value="1"/>
</dbReference>
<dbReference type="InterPro" id="IPR036291">
    <property type="entry name" value="NAD(P)-bd_dom_sf"/>
</dbReference>
<evidence type="ECO:0000256" key="2">
    <source>
        <dbReference type="ARBA" id="ARBA00023002"/>
    </source>
</evidence>
<dbReference type="Proteomes" id="UP001595912">
    <property type="component" value="Unassembled WGS sequence"/>
</dbReference>
<proteinExistence type="inferred from homology"/>
<dbReference type="GO" id="GO:0016491">
    <property type="term" value="F:oxidoreductase activity"/>
    <property type="evidence" value="ECO:0007669"/>
    <property type="project" value="UniProtKB-KW"/>
</dbReference>
<accession>A0ABV9WGL8</accession>
<protein>
    <submittedName>
        <fullName evidence="3">SDR family NAD(P)-dependent oxidoreductase</fullName>
        <ecNumber evidence="3">1.1.1.-</ecNumber>
    </submittedName>
</protein>
<dbReference type="Pfam" id="PF13561">
    <property type="entry name" value="adh_short_C2"/>
    <property type="match status" value="1"/>
</dbReference>
<dbReference type="EC" id="1.1.1.-" evidence="3"/>